<dbReference type="InterPro" id="IPR011110">
    <property type="entry name" value="Reg_prop"/>
</dbReference>
<dbReference type="Gene3D" id="2.60.40.10">
    <property type="entry name" value="Immunoglobulins"/>
    <property type="match status" value="1"/>
</dbReference>
<evidence type="ECO:0000313" key="4">
    <source>
        <dbReference type="EMBL" id="ACT91420.1"/>
    </source>
</evidence>
<keyword evidence="4" id="KW-0808">Transferase</keyword>
<keyword evidence="2" id="KW-1133">Transmembrane helix</keyword>
<dbReference type="SUPFAM" id="SSF55781">
    <property type="entry name" value="GAF domain-like"/>
    <property type="match status" value="1"/>
</dbReference>
<dbReference type="Proteomes" id="UP000002011">
    <property type="component" value="Chromosome"/>
</dbReference>
<dbReference type="InterPro" id="IPR010559">
    <property type="entry name" value="Sig_transdc_His_kin_internal"/>
</dbReference>
<sequence length="1192" mass="137042">MHRFQLFWLIVLFCPIVAEAQFVFQNLKEEDGLSAKDVRCLYKDADGFLWIGTGNGLNRFDGHVIKAYQDVNSVSTIEVNGIHPIDGKANLLVATSRGLKLFNKSTGKYRADNRWKALANRPILSVKEDDQHRLWFICHKDIFIYDGKKVRKLAELLPWAERVAHADLSFAARSAFCWDAKRKGFWVGGYGCFFIDCANETVYDSTHNPHRWPILNKRQVTAITMDNQYNLWYGSTVDFSLHFSKPDLQSDTAYLHLDNVRSTDGVNCLFVDDQDRLWISTWMYAAYVKEAGKPIRKIPYSQDAGYSIAYGHFNGVIEDEEKDLWFATINGLSKLTYNNPFEIVYKLPSRPFFLQVSFAAINVIAARGDSILAMKEDGLVLLKQNQQSFTHYTASKERVIKNRFFSCAFANDTWWFGGNGGLYFLRKGDKDIRKFSHPRIKPPLTASDIVVADNQGRIWFQIRTNAFYRYNPKTNECERFNGTDSRYGRFNFKSCQSALTLRNGDVLFAMRGEGILRFSEQTQRFTVISVPDKDRFYAMQLMEETDGNLWMADRDRGLYKLNINGQYIDSLTPRNGLLTTPINSIARDNRGAIWVAGPGGLSFFFPKTKKVTRVSINLGKTLQDYWNYVLTTPDHIYAAMLDHIVVIDPTKFTKIVVSKPPHITSVKVLGKEVSDFLPASLMLLADKDFITLQFASLKHRDIPTLQYSYQLKDIEERWVYAGRNMTASYNSLPPGNYVFKVRSTDEHGRWMKEVSVLKIKILPHWWESWWFLIVVGCVSGAFFFMTYRSYVARKHKRELDKAIEYFVNSVYGENSVDEICWDIARNCCLQLRFEDCTVFLWDDDKQKLVRKALYGSKNITENETVDPLELELGMGIVGTAGKTKRAINISDTSRDPRYIAMDASKFSEVAVPILHEGKLIGVLDSEHSEKRFFTEDHTRALVTIASINANKIAEAQAEAEAAKKELMLLEINRMLAESQLMALRAQMNPHFVFNCLNSIQECIVTQKYGDASKYLNKFSRLFRMVLNNSDRTLVTIEEEKEVLQLYLELEQMRFEQSFISSIEIDEDLEADDILLPSMLLQPYVENAIWHGLMHKEGYRELKIVFSKIDEDVFKCIIEDNGIGREKSLEIKRRNAVTKRHKSKGLQIAKDRLDLIDRQGQHASVNIIDKYDDDGNAMGTMVVIELSTSLDYT</sequence>
<dbReference type="InterPro" id="IPR015943">
    <property type="entry name" value="WD40/YVTN_repeat-like_dom_sf"/>
</dbReference>
<dbReference type="InterPro" id="IPR011123">
    <property type="entry name" value="Y_Y_Y"/>
</dbReference>
<evidence type="ECO:0000256" key="1">
    <source>
        <dbReference type="SAM" id="Coils"/>
    </source>
</evidence>
<dbReference type="Gene3D" id="3.30.565.10">
    <property type="entry name" value="Histidine kinase-like ATPase, C-terminal domain"/>
    <property type="match status" value="1"/>
</dbReference>
<dbReference type="GO" id="GO:0016020">
    <property type="term" value="C:membrane"/>
    <property type="evidence" value="ECO:0007669"/>
    <property type="project" value="InterPro"/>
</dbReference>
<evidence type="ECO:0000256" key="2">
    <source>
        <dbReference type="SAM" id="Phobius"/>
    </source>
</evidence>
<dbReference type="InterPro" id="IPR003018">
    <property type="entry name" value="GAF"/>
</dbReference>
<proteinExistence type="predicted"/>
<keyword evidence="5" id="KW-1185">Reference proteome</keyword>
<dbReference type="KEGG" id="dfe:Dfer_0149"/>
<dbReference type="Gene3D" id="2.130.10.10">
    <property type="entry name" value="YVTN repeat-like/Quinoprotein amine dehydrogenase"/>
    <property type="match status" value="2"/>
</dbReference>
<dbReference type="SMART" id="SM00065">
    <property type="entry name" value="GAF"/>
    <property type="match status" value="1"/>
</dbReference>
<keyword evidence="1" id="KW-0175">Coiled coil</keyword>
<dbReference type="RefSeq" id="WP_012779768.1">
    <property type="nucleotide sequence ID" value="NC_013037.1"/>
</dbReference>
<dbReference type="InterPro" id="IPR050640">
    <property type="entry name" value="Bact_2-comp_sensor_kinase"/>
</dbReference>
<evidence type="ECO:0000313" key="5">
    <source>
        <dbReference type="Proteomes" id="UP000002011"/>
    </source>
</evidence>
<organism evidence="4 5">
    <name type="scientific">Dyadobacter fermentans (strain ATCC 700827 / DSM 18053 / CIP 107007 / KCTC 52180 / NS114)</name>
    <dbReference type="NCBI Taxonomy" id="471854"/>
    <lineage>
        <taxon>Bacteria</taxon>
        <taxon>Pseudomonadati</taxon>
        <taxon>Bacteroidota</taxon>
        <taxon>Cytophagia</taxon>
        <taxon>Cytophagales</taxon>
        <taxon>Spirosomataceae</taxon>
        <taxon>Dyadobacter</taxon>
    </lineage>
</organism>
<feature type="transmembrane region" description="Helical" evidence="2">
    <location>
        <begin position="769"/>
        <end position="787"/>
    </location>
</feature>
<dbReference type="SUPFAM" id="SSF101898">
    <property type="entry name" value="NHL repeat"/>
    <property type="match status" value="2"/>
</dbReference>
<dbReference type="SUPFAM" id="SSF55874">
    <property type="entry name" value="ATPase domain of HSP90 chaperone/DNA topoisomerase II/histidine kinase"/>
    <property type="match status" value="1"/>
</dbReference>
<name>C6VVW4_DYAFD</name>
<evidence type="ECO:0000259" key="3">
    <source>
        <dbReference type="SMART" id="SM00065"/>
    </source>
</evidence>
<gene>
    <name evidence="4" type="ordered locus">Dfer_0149</name>
</gene>
<dbReference type="Pfam" id="PF07494">
    <property type="entry name" value="Reg_prop"/>
    <property type="match status" value="1"/>
</dbReference>
<dbReference type="Pfam" id="PF06580">
    <property type="entry name" value="His_kinase"/>
    <property type="match status" value="1"/>
</dbReference>
<dbReference type="InterPro" id="IPR013783">
    <property type="entry name" value="Ig-like_fold"/>
</dbReference>
<dbReference type="GO" id="GO:0000155">
    <property type="term" value="F:phosphorelay sensor kinase activity"/>
    <property type="evidence" value="ECO:0007669"/>
    <property type="project" value="InterPro"/>
</dbReference>
<feature type="domain" description="GAF" evidence="3">
    <location>
        <begin position="815"/>
        <end position="962"/>
    </location>
</feature>
<dbReference type="InterPro" id="IPR036890">
    <property type="entry name" value="HATPase_C_sf"/>
</dbReference>
<dbReference type="STRING" id="471854.Dfer_0149"/>
<feature type="coiled-coil region" evidence="1">
    <location>
        <begin position="945"/>
        <end position="979"/>
    </location>
</feature>
<dbReference type="HOGENOM" id="CLU_000445_28_2_10"/>
<dbReference type="EMBL" id="CP001619">
    <property type="protein sequence ID" value="ACT91420.1"/>
    <property type="molecule type" value="Genomic_DNA"/>
</dbReference>
<accession>C6VVW4</accession>
<dbReference type="AlphaFoldDB" id="C6VVW4"/>
<dbReference type="PANTHER" id="PTHR34220">
    <property type="entry name" value="SENSOR HISTIDINE KINASE YPDA"/>
    <property type="match status" value="1"/>
</dbReference>
<dbReference type="eggNOG" id="COG3605">
    <property type="taxonomic scope" value="Bacteria"/>
</dbReference>
<protein>
    <submittedName>
        <fullName evidence="4">Signal transduction histidine kinase, LytS</fullName>
    </submittedName>
</protein>
<dbReference type="Pfam" id="PF13185">
    <property type="entry name" value="GAF_2"/>
    <property type="match status" value="1"/>
</dbReference>
<keyword evidence="2" id="KW-0472">Membrane</keyword>
<dbReference type="eggNOG" id="COG2972">
    <property type="taxonomic scope" value="Bacteria"/>
</dbReference>
<dbReference type="eggNOG" id="COG3292">
    <property type="taxonomic scope" value="Bacteria"/>
</dbReference>
<dbReference type="PANTHER" id="PTHR34220:SF7">
    <property type="entry name" value="SENSOR HISTIDINE KINASE YPDA"/>
    <property type="match status" value="1"/>
</dbReference>
<dbReference type="Pfam" id="PF07495">
    <property type="entry name" value="Y_Y_Y"/>
    <property type="match status" value="1"/>
</dbReference>
<dbReference type="InterPro" id="IPR029016">
    <property type="entry name" value="GAF-like_dom_sf"/>
</dbReference>
<dbReference type="OrthoDB" id="6190788at2"/>
<dbReference type="Gene3D" id="3.30.450.40">
    <property type="match status" value="1"/>
</dbReference>
<keyword evidence="2" id="KW-0812">Transmembrane</keyword>
<reference evidence="4 5" key="1">
    <citation type="journal article" date="2009" name="Stand. Genomic Sci.">
        <title>Complete genome sequence of Dyadobacter fermentans type strain (NS114).</title>
        <authorList>
            <person name="Lang E."/>
            <person name="Lapidus A."/>
            <person name="Chertkov O."/>
            <person name="Brettin T."/>
            <person name="Detter J.C."/>
            <person name="Han C."/>
            <person name="Copeland A."/>
            <person name="Glavina Del Rio T."/>
            <person name="Nolan M."/>
            <person name="Chen F."/>
            <person name="Lucas S."/>
            <person name="Tice H."/>
            <person name="Cheng J.F."/>
            <person name="Land M."/>
            <person name="Hauser L."/>
            <person name="Chang Y.J."/>
            <person name="Jeffries C.D."/>
            <person name="Kopitz M."/>
            <person name="Bruce D."/>
            <person name="Goodwin L."/>
            <person name="Pitluck S."/>
            <person name="Ovchinnikova G."/>
            <person name="Pati A."/>
            <person name="Ivanova N."/>
            <person name="Mavrommatis K."/>
            <person name="Chen A."/>
            <person name="Palaniappan K."/>
            <person name="Chain P."/>
            <person name="Bristow J."/>
            <person name="Eisen J.A."/>
            <person name="Markowitz V."/>
            <person name="Hugenholtz P."/>
            <person name="Goker M."/>
            <person name="Rohde M."/>
            <person name="Kyrpides N.C."/>
            <person name="Klenk H.P."/>
        </authorList>
    </citation>
    <scope>NUCLEOTIDE SEQUENCE [LARGE SCALE GENOMIC DNA]</scope>
    <source>
        <strain evidence="5">ATCC 700827 / DSM 18053 / CIP 107007 / KCTC 52180 / NS114</strain>
    </source>
</reference>
<keyword evidence="4" id="KW-0418">Kinase</keyword>